<dbReference type="InterPro" id="IPR056937">
    <property type="entry name" value="YqbQ/XkdQ"/>
</dbReference>
<geneLocation type="plasmid" evidence="3 4">
    <name>p2unnamed</name>
</geneLocation>
<reference evidence="3 4" key="1">
    <citation type="journal article" date="2022" name="Int. J. Syst. Evol. Microbiol.">
        <title>Apilactobacillus apisilvae sp. nov., Nicolia spurrieriana gen. nov. sp. nov., Bombilactobacillus folatiphilus sp. nov. and Bombilactobacillus thymidiniphilus sp. nov., four new lactic acid bacterial isolates from stingless bees Tetragonula carbonaria and Austroplebeia australis.</title>
        <authorList>
            <person name="Oliphant S.A."/>
            <person name="Watson-Haigh N.S."/>
            <person name="Sumby K.M."/>
            <person name="Gardner J."/>
            <person name="Groom S."/>
            <person name="Jiranek V."/>
        </authorList>
    </citation>
    <scope>NUCLEOTIDE SEQUENCE [LARGE SCALE GENOMIC DNA]</scope>
    <source>
        <strain evidence="3 4">SG5_A10</strain>
    </source>
</reference>
<evidence type="ECO:0000259" key="2">
    <source>
        <dbReference type="Pfam" id="PF24032"/>
    </source>
</evidence>
<organism evidence="3 4">
    <name type="scientific">Apilactobacillus apisilvae</name>
    <dbReference type="NCBI Taxonomy" id="2923364"/>
    <lineage>
        <taxon>Bacteria</taxon>
        <taxon>Bacillati</taxon>
        <taxon>Bacillota</taxon>
        <taxon>Bacilli</taxon>
        <taxon>Lactobacillales</taxon>
        <taxon>Lactobacillaceae</taxon>
        <taxon>Apilactobacillus</taxon>
    </lineage>
</organism>
<dbReference type="RefSeq" id="WP_249511832.1">
    <property type="nucleotide sequence ID" value="NZ_CP093364.1"/>
</dbReference>
<evidence type="ECO:0000256" key="1">
    <source>
        <dbReference type="SAM" id="Coils"/>
    </source>
</evidence>
<feature type="domain" description="YqbQ/XkdQ" evidence="2">
    <location>
        <begin position="245"/>
        <end position="352"/>
    </location>
</feature>
<sequence length="353" mass="40371">MSNITKFIIKRRTKDESWDVRKLVTDVKLTTDMNYSAGELDFNLIEVNDGFSVHNGDIVIFNWNHNKTFFGYIFNYELNKGGSFKVTAYDKMRYLKSTDSIMFPVSTLGQRFNTICNFLEVKHKVMANPNHKLKSEIADDKTYFSMLQSAIDKTRRATGEHFFLRDNYGTIELRKYPHYQIKFILGDKSLVTDYTFSRSIENTANVIKVVKTSEIKGKKKVTTVKSVGKGAKKHQKKSTKTITTKEGKKIFTKSAEGGTVEKWGKLVYTKNITSKTNAAQMKQEAQNLLKQKNKQENQLKISAIGNVYLQAGNSVMVKIKDLSQIGVGTKKYLIKKAIHNFGDKYTVDLELRI</sequence>
<protein>
    <recommendedName>
        <fullName evidence="2">YqbQ/XkdQ domain-containing protein</fullName>
    </recommendedName>
</protein>
<evidence type="ECO:0000313" key="3">
    <source>
        <dbReference type="EMBL" id="UQS85869.1"/>
    </source>
</evidence>
<evidence type="ECO:0000313" key="4">
    <source>
        <dbReference type="Proteomes" id="UP000831859"/>
    </source>
</evidence>
<feature type="coiled-coil region" evidence="1">
    <location>
        <begin position="275"/>
        <end position="302"/>
    </location>
</feature>
<feature type="domain" description="YqbQ/XkdQ" evidence="2">
    <location>
        <begin position="27"/>
        <end position="225"/>
    </location>
</feature>
<proteinExistence type="predicted"/>
<keyword evidence="4" id="KW-1185">Reference proteome</keyword>
<dbReference type="Proteomes" id="UP000831859">
    <property type="component" value="Plasmid p2unnamed"/>
</dbReference>
<name>A0ABY4PKH2_9LACO</name>
<keyword evidence="3" id="KW-0614">Plasmid</keyword>
<dbReference type="Pfam" id="PF24032">
    <property type="entry name" value="YQBQ"/>
    <property type="match status" value="2"/>
</dbReference>
<keyword evidence="1" id="KW-0175">Coiled coil</keyword>
<gene>
    <name evidence="3" type="ORF">MOO46_07725</name>
</gene>
<accession>A0ABY4PKH2</accession>
<dbReference type="EMBL" id="CP093364">
    <property type="protein sequence ID" value="UQS85869.1"/>
    <property type="molecule type" value="Genomic_DNA"/>
</dbReference>